<feature type="domain" description="Nudix hydrolase" evidence="5">
    <location>
        <begin position="21"/>
        <end position="150"/>
    </location>
</feature>
<gene>
    <name evidence="6" type="ORF">GSBLH_T00004421001</name>
</gene>
<dbReference type="PANTHER" id="PTHR12629:SF0">
    <property type="entry name" value="DIPHOSPHOINOSITOL-POLYPHOSPHATE DIPHOSPHATASE"/>
    <property type="match status" value="1"/>
</dbReference>
<dbReference type="Proteomes" id="UP000008312">
    <property type="component" value="Unassembled WGS sequence"/>
</dbReference>
<evidence type="ECO:0000256" key="4">
    <source>
        <dbReference type="ARBA" id="ARBA00022842"/>
    </source>
</evidence>
<dbReference type="GO" id="GO:0005737">
    <property type="term" value="C:cytoplasm"/>
    <property type="evidence" value="ECO:0007669"/>
    <property type="project" value="TreeGrafter"/>
</dbReference>
<dbReference type="Pfam" id="PF00293">
    <property type="entry name" value="NUDIX"/>
    <property type="match status" value="1"/>
</dbReference>
<evidence type="ECO:0000256" key="3">
    <source>
        <dbReference type="ARBA" id="ARBA00022801"/>
    </source>
</evidence>
<comment type="cofactor">
    <cofactor evidence="1">
        <name>Mg(2+)</name>
        <dbReference type="ChEBI" id="CHEBI:18420"/>
    </cofactor>
</comment>
<name>D8M9H8_BLAHO</name>
<proteinExistence type="predicted"/>
<evidence type="ECO:0000256" key="2">
    <source>
        <dbReference type="ARBA" id="ARBA00022723"/>
    </source>
</evidence>
<dbReference type="EMBL" id="FN668688">
    <property type="protein sequence ID" value="CBK24717.2"/>
    <property type="molecule type" value="Genomic_DNA"/>
</dbReference>
<dbReference type="PANTHER" id="PTHR12629">
    <property type="entry name" value="DIPHOSPHOINOSITOL POLYPHOSPHATE PHOSPHOHYDROLASE"/>
    <property type="match status" value="1"/>
</dbReference>
<keyword evidence="7" id="KW-1185">Reference proteome</keyword>
<evidence type="ECO:0000259" key="5">
    <source>
        <dbReference type="PROSITE" id="PS51462"/>
    </source>
</evidence>
<dbReference type="GeneID" id="24921448"/>
<keyword evidence="2" id="KW-0479">Metal-binding</keyword>
<dbReference type="InterPro" id="IPR000086">
    <property type="entry name" value="NUDIX_hydrolase_dom"/>
</dbReference>
<reference evidence="6" key="1">
    <citation type="submission" date="2010-02" db="EMBL/GenBank/DDBJ databases">
        <title>Sequencing and annotation of the Blastocystis hominis genome.</title>
        <authorList>
            <person name="Wincker P."/>
        </authorList>
    </citation>
    <scope>NUCLEOTIDE SEQUENCE</scope>
    <source>
        <strain evidence="6">Singapore isolate B</strain>
    </source>
</reference>
<dbReference type="PROSITE" id="PS51462">
    <property type="entry name" value="NUDIX"/>
    <property type="match status" value="1"/>
</dbReference>
<keyword evidence="4" id="KW-0460">Magnesium</keyword>
<sequence>MSDYPFVNAREGREKQRYDGETRLVVGCVVYSGDKFLLISSHKRKDKWVFPKGGWESDETESEAAIRECFEEAGIEGTFGDCISTIVYPNKLGKPVQWRLFTMKCTKEYDWWPEKDHRDRKWVRKEDLEGLNICPLTQQHIPHVLEFLSKQ</sequence>
<evidence type="ECO:0000313" key="6">
    <source>
        <dbReference type="EMBL" id="CBK24717.2"/>
    </source>
</evidence>
<dbReference type="OMA" id="EDQWPEM"/>
<evidence type="ECO:0000256" key="1">
    <source>
        <dbReference type="ARBA" id="ARBA00001946"/>
    </source>
</evidence>
<dbReference type="OrthoDB" id="2011998at2759"/>
<keyword evidence="3" id="KW-0378">Hydrolase</keyword>
<dbReference type="InterPro" id="IPR015797">
    <property type="entry name" value="NUDIX_hydrolase-like_dom_sf"/>
</dbReference>
<dbReference type="FunCoup" id="D8M9H8">
    <property type="interactions" value="22"/>
</dbReference>
<dbReference type="GO" id="GO:0016462">
    <property type="term" value="F:pyrophosphatase activity"/>
    <property type="evidence" value="ECO:0007669"/>
    <property type="project" value="InterPro"/>
</dbReference>
<dbReference type="InterPro" id="IPR047198">
    <property type="entry name" value="DDP-like_NUDIX"/>
</dbReference>
<organism evidence="6">
    <name type="scientific">Blastocystis hominis</name>
    <dbReference type="NCBI Taxonomy" id="12968"/>
    <lineage>
        <taxon>Eukaryota</taxon>
        <taxon>Sar</taxon>
        <taxon>Stramenopiles</taxon>
        <taxon>Bigyra</taxon>
        <taxon>Opalozoa</taxon>
        <taxon>Opalinata</taxon>
        <taxon>Blastocystidae</taxon>
        <taxon>Blastocystis</taxon>
    </lineage>
</organism>
<accession>D8M9H8</accession>
<dbReference type="SUPFAM" id="SSF55811">
    <property type="entry name" value="Nudix"/>
    <property type="match status" value="1"/>
</dbReference>
<dbReference type="Gene3D" id="3.90.79.10">
    <property type="entry name" value="Nucleoside Triphosphate Pyrophosphohydrolase"/>
    <property type="match status" value="1"/>
</dbReference>
<evidence type="ECO:0000313" key="7">
    <source>
        <dbReference type="Proteomes" id="UP000008312"/>
    </source>
</evidence>
<dbReference type="GO" id="GO:0046872">
    <property type="term" value="F:metal ion binding"/>
    <property type="evidence" value="ECO:0007669"/>
    <property type="project" value="UniProtKB-KW"/>
</dbReference>
<dbReference type="CDD" id="cd04666">
    <property type="entry name" value="NUDIX_DIPP2_like_Nudt4"/>
    <property type="match status" value="1"/>
</dbReference>
<dbReference type="AlphaFoldDB" id="D8M9H8"/>
<dbReference type="GO" id="GO:0005634">
    <property type="term" value="C:nucleus"/>
    <property type="evidence" value="ECO:0007669"/>
    <property type="project" value="TreeGrafter"/>
</dbReference>
<protein>
    <recommendedName>
        <fullName evidence="5">Nudix hydrolase domain-containing protein</fullName>
    </recommendedName>
</protein>
<dbReference type="InParanoid" id="D8M9H8"/>
<dbReference type="RefSeq" id="XP_012898765.1">
    <property type="nucleotide sequence ID" value="XM_013043311.1"/>
</dbReference>